<proteinExistence type="predicted"/>
<dbReference type="EMBL" id="BARU01038122">
    <property type="protein sequence ID" value="GAH81159.1"/>
    <property type="molecule type" value="Genomic_DNA"/>
</dbReference>
<dbReference type="AlphaFoldDB" id="X1JSA9"/>
<evidence type="ECO:0000313" key="2">
    <source>
        <dbReference type="EMBL" id="GAH81159.1"/>
    </source>
</evidence>
<accession>X1JSA9</accession>
<feature type="region of interest" description="Disordered" evidence="1">
    <location>
        <begin position="1"/>
        <end position="23"/>
    </location>
</feature>
<gene>
    <name evidence="2" type="ORF">S03H2_59297</name>
</gene>
<sequence length="74" mass="8543">MRKVNPPFAEHVQNLFRQQEESHQKALKEEKKLLKLLRASGLTPSDIQGLTDKAFAAIEAENWRPDEKIDSEIE</sequence>
<organism evidence="2">
    <name type="scientific">marine sediment metagenome</name>
    <dbReference type="NCBI Taxonomy" id="412755"/>
    <lineage>
        <taxon>unclassified sequences</taxon>
        <taxon>metagenomes</taxon>
        <taxon>ecological metagenomes</taxon>
    </lineage>
</organism>
<name>X1JSA9_9ZZZZ</name>
<comment type="caution">
    <text evidence="2">The sequence shown here is derived from an EMBL/GenBank/DDBJ whole genome shotgun (WGS) entry which is preliminary data.</text>
</comment>
<feature type="non-terminal residue" evidence="2">
    <location>
        <position position="74"/>
    </location>
</feature>
<protein>
    <submittedName>
        <fullName evidence="2">Uncharacterized protein</fullName>
    </submittedName>
</protein>
<reference evidence="2" key="1">
    <citation type="journal article" date="2014" name="Front. Microbiol.">
        <title>High frequency of phylogenetically diverse reductive dehalogenase-homologous genes in deep subseafloor sedimentary metagenomes.</title>
        <authorList>
            <person name="Kawai M."/>
            <person name="Futagami T."/>
            <person name="Toyoda A."/>
            <person name="Takaki Y."/>
            <person name="Nishi S."/>
            <person name="Hori S."/>
            <person name="Arai W."/>
            <person name="Tsubouchi T."/>
            <person name="Morono Y."/>
            <person name="Uchiyama I."/>
            <person name="Ito T."/>
            <person name="Fujiyama A."/>
            <person name="Inagaki F."/>
            <person name="Takami H."/>
        </authorList>
    </citation>
    <scope>NUCLEOTIDE SEQUENCE</scope>
    <source>
        <strain evidence="2">Expedition CK06-06</strain>
    </source>
</reference>
<evidence type="ECO:0000256" key="1">
    <source>
        <dbReference type="SAM" id="MobiDB-lite"/>
    </source>
</evidence>